<gene>
    <name evidence="4" type="ORF">HK097_005396</name>
</gene>
<dbReference type="Gene3D" id="3.60.21.10">
    <property type="match status" value="1"/>
</dbReference>
<accession>A0AAD5X375</accession>
<name>A0AAD5X375_9FUNG</name>
<organism evidence="4 5">
    <name type="scientific">Rhizophlyctis rosea</name>
    <dbReference type="NCBI Taxonomy" id="64517"/>
    <lineage>
        <taxon>Eukaryota</taxon>
        <taxon>Fungi</taxon>
        <taxon>Fungi incertae sedis</taxon>
        <taxon>Chytridiomycota</taxon>
        <taxon>Chytridiomycota incertae sedis</taxon>
        <taxon>Chytridiomycetes</taxon>
        <taxon>Rhizophlyctidales</taxon>
        <taxon>Rhizophlyctidaceae</taxon>
        <taxon>Rhizophlyctis</taxon>
    </lineage>
</organism>
<dbReference type="Pfam" id="PF02872">
    <property type="entry name" value="5_nucleotid_C"/>
    <property type="match status" value="1"/>
</dbReference>
<feature type="domain" description="5'-Nucleotidase C-terminal" evidence="3">
    <location>
        <begin position="279"/>
        <end position="446"/>
    </location>
</feature>
<dbReference type="SUPFAM" id="SSF55816">
    <property type="entry name" value="5'-nucleotidase (syn. UDP-sugar hydrolase), C-terminal domain"/>
    <property type="match status" value="1"/>
</dbReference>
<comment type="caution">
    <text evidence="4">The sequence shown here is derived from an EMBL/GenBank/DDBJ whole genome shotgun (WGS) entry which is preliminary data.</text>
</comment>
<keyword evidence="5" id="KW-1185">Reference proteome</keyword>
<evidence type="ECO:0000256" key="2">
    <source>
        <dbReference type="RuleBase" id="RU362119"/>
    </source>
</evidence>
<dbReference type="EMBL" id="JADGJD010000253">
    <property type="protein sequence ID" value="KAJ3052925.1"/>
    <property type="molecule type" value="Genomic_DNA"/>
</dbReference>
<dbReference type="InterPro" id="IPR029052">
    <property type="entry name" value="Metallo-depent_PP-like"/>
</dbReference>
<dbReference type="InterPro" id="IPR009030">
    <property type="entry name" value="Growth_fac_rcpt_cys_sf"/>
</dbReference>
<dbReference type="InterPro" id="IPR006179">
    <property type="entry name" value="5_nucleotidase/apyrase"/>
</dbReference>
<protein>
    <recommendedName>
        <fullName evidence="3">5'-Nucleotidase C-terminal domain-containing protein</fullName>
    </recommendedName>
</protein>
<keyword evidence="2" id="KW-0378">Hydrolase</keyword>
<dbReference type="GO" id="GO:0009166">
    <property type="term" value="P:nucleotide catabolic process"/>
    <property type="evidence" value="ECO:0007669"/>
    <property type="project" value="InterPro"/>
</dbReference>
<dbReference type="SUPFAM" id="SSF56300">
    <property type="entry name" value="Metallo-dependent phosphatases"/>
    <property type="match status" value="1"/>
</dbReference>
<evidence type="ECO:0000313" key="4">
    <source>
        <dbReference type="EMBL" id="KAJ3052925.1"/>
    </source>
</evidence>
<sequence length="695" mass="73253">MKIHATDAIGFTPLSNYYKGAVEHKYLESIGFEYVSIGTHDFTAGPASFGNNFLASSTLQCVASNVLVNHDSPLEPFVKPYITKEYTNITTNEVTRVALISYLSEATCGRTRCGDIDGPAIVRVRPVGHFLRDFLDNLKFTEHPDVVIAISSGSSLADDIAIAKTVPGIDVILTTDGTAVMSNDATVTARKGSYPMVIQPDGGRNVLIAGNVPKDANVPGLGRLDLTFRNNAVVNWDGKIDPLLACTSTPDPACTQADSGVQADIANDLVAVQSATSTVIGRTDADLISACRQSECTGMDVMCDAIMWGMGDTCDAVFLNGGSIAVANPIMAGDVTIGKVDLFMPFKNYVAMAGIRGADIVDMFINGLSRANPAGGDETKGTGRFPQVSNLRATFNRTAPLKQRVLSVEIKNRLTGIYETIEPKTVYQLCTNDYLRGGGDDYTMLATNAVNAFDKGPQLDVLFKQYLAAPQGGRVREADSTGLGDAPPFIIGNCSYSSPASKADSGILGDLCDGDLVLDPEHDLLTITSESVPVLVKDASNMSFVPANYTALPNSLDIANLGSLQIRLTSDRVLTGPGLRIAYTTSDKCPPGYASADAQCQPCPAGMTAQAGDMKCMACPAGTSGMGIASAGCMECANGTFADAPGLAQCMECNAGRVWQSARPWTGSPFIMCTVAPNSGWRMSLVVSLEAGTSQ</sequence>
<dbReference type="AlphaFoldDB" id="A0AAD5X375"/>
<dbReference type="SUPFAM" id="SSF57184">
    <property type="entry name" value="Growth factor receptor domain"/>
    <property type="match status" value="1"/>
</dbReference>
<keyword evidence="2" id="KW-0547">Nucleotide-binding</keyword>
<dbReference type="GO" id="GO:0000166">
    <property type="term" value="F:nucleotide binding"/>
    <property type="evidence" value="ECO:0007669"/>
    <property type="project" value="UniProtKB-KW"/>
</dbReference>
<dbReference type="PANTHER" id="PTHR11575:SF24">
    <property type="entry name" value="5'-NUCLEOTIDASE"/>
    <property type="match status" value="1"/>
</dbReference>
<evidence type="ECO:0000256" key="1">
    <source>
        <dbReference type="ARBA" id="ARBA00006654"/>
    </source>
</evidence>
<dbReference type="Gene3D" id="3.90.780.10">
    <property type="entry name" value="5'-Nucleotidase, C-terminal domain"/>
    <property type="match status" value="1"/>
</dbReference>
<dbReference type="GO" id="GO:0016787">
    <property type="term" value="F:hydrolase activity"/>
    <property type="evidence" value="ECO:0007669"/>
    <property type="project" value="UniProtKB-KW"/>
</dbReference>
<dbReference type="Proteomes" id="UP001212841">
    <property type="component" value="Unassembled WGS sequence"/>
</dbReference>
<dbReference type="InterPro" id="IPR008334">
    <property type="entry name" value="5'-Nucleotdase_C"/>
</dbReference>
<dbReference type="InterPro" id="IPR036907">
    <property type="entry name" value="5'-Nucleotdase_C_sf"/>
</dbReference>
<proteinExistence type="inferred from homology"/>
<evidence type="ECO:0000259" key="3">
    <source>
        <dbReference type="Pfam" id="PF02872"/>
    </source>
</evidence>
<comment type="similarity">
    <text evidence="1 2">Belongs to the 5'-nucleotidase family.</text>
</comment>
<dbReference type="PRINTS" id="PR01607">
    <property type="entry name" value="APYRASEFAMLY"/>
</dbReference>
<dbReference type="PANTHER" id="PTHR11575">
    <property type="entry name" value="5'-NUCLEOTIDASE-RELATED"/>
    <property type="match status" value="1"/>
</dbReference>
<reference evidence="4" key="1">
    <citation type="submission" date="2020-05" db="EMBL/GenBank/DDBJ databases">
        <title>Phylogenomic resolution of chytrid fungi.</title>
        <authorList>
            <person name="Stajich J.E."/>
            <person name="Amses K."/>
            <person name="Simmons R."/>
            <person name="Seto K."/>
            <person name="Myers J."/>
            <person name="Bonds A."/>
            <person name="Quandt C.A."/>
            <person name="Barry K."/>
            <person name="Liu P."/>
            <person name="Grigoriev I."/>
            <person name="Longcore J.E."/>
            <person name="James T.Y."/>
        </authorList>
    </citation>
    <scope>NUCLEOTIDE SEQUENCE</scope>
    <source>
        <strain evidence="4">JEL0318</strain>
    </source>
</reference>
<evidence type="ECO:0000313" key="5">
    <source>
        <dbReference type="Proteomes" id="UP001212841"/>
    </source>
</evidence>